<evidence type="ECO:0000313" key="1">
    <source>
        <dbReference type="EMBL" id="OGZ28560.1"/>
    </source>
</evidence>
<gene>
    <name evidence="1" type="ORF">A2427_02340</name>
</gene>
<protein>
    <submittedName>
        <fullName evidence="1">Uncharacterized protein</fullName>
    </submittedName>
</protein>
<sequence length="82" mass="9554">MQHIFPIFKKVWNEADGDWLETDEILYYEALDTKGAVIARAETPADIEATLVSSYLEESNADNTRKIKLDPKMFRKKVSQRY</sequence>
<dbReference type="Proteomes" id="UP000176326">
    <property type="component" value="Unassembled WGS sequence"/>
</dbReference>
<dbReference type="AlphaFoldDB" id="A0A1G2ET84"/>
<reference evidence="1 2" key="1">
    <citation type="journal article" date="2016" name="Nat. Commun.">
        <title>Thousands of microbial genomes shed light on interconnected biogeochemical processes in an aquifer system.</title>
        <authorList>
            <person name="Anantharaman K."/>
            <person name="Brown C.T."/>
            <person name="Hug L.A."/>
            <person name="Sharon I."/>
            <person name="Castelle C.J."/>
            <person name="Probst A.J."/>
            <person name="Thomas B.C."/>
            <person name="Singh A."/>
            <person name="Wilkins M.J."/>
            <person name="Karaoz U."/>
            <person name="Brodie E.L."/>
            <person name="Williams K.H."/>
            <person name="Hubbard S.S."/>
            <person name="Banfield J.F."/>
        </authorList>
    </citation>
    <scope>NUCLEOTIDE SEQUENCE [LARGE SCALE GENOMIC DNA]</scope>
</reference>
<evidence type="ECO:0000313" key="2">
    <source>
        <dbReference type="Proteomes" id="UP000176326"/>
    </source>
</evidence>
<dbReference type="EMBL" id="MHMN01000016">
    <property type="protein sequence ID" value="OGZ28560.1"/>
    <property type="molecule type" value="Genomic_DNA"/>
</dbReference>
<accession>A0A1G2ET84</accession>
<name>A0A1G2ET84_9BACT</name>
<comment type="caution">
    <text evidence="1">The sequence shown here is derived from an EMBL/GenBank/DDBJ whole genome shotgun (WGS) entry which is preliminary data.</text>
</comment>
<proteinExistence type="predicted"/>
<organism evidence="1 2">
    <name type="scientific">Candidatus Nealsonbacteria bacterium RIFOXYC1_FULL_40_7</name>
    <dbReference type="NCBI Taxonomy" id="1801678"/>
    <lineage>
        <taxon>Bacteria</taxon>
        <taxon>Candidatus Nealsoniibacteriota</taxon>
    </lineage>
</organism>